<dbReference type="STRING" id="1076551.HA48_19020"/>
<dbReference type="PROSITE" id="PS51257">
    <property type="entry name" value="PROKAR_LIPOPROTEIN"/>
    <property type="match status" value="1"/>
</dbReference>
<dbReference type="Proteomes" id="UP000193104">
    <property type="component" value="Unassembled WGS sequence"/>
</dbReference>
<dbReference type="PANTHER" id="PTHR47197:SF3">
    <property type="entry name" value="DIHYDRO-HEME D1 DEHYDROGENASE"/>
    <property type="match status" value="1"/>
</dbReference>
<sequence length="364" mass="39233">MNSRLRPRATALALVLISALSLTACQAPVKNTAAAAEPAAQPAATPVQQREVGDGLYEMAWVAGNPASLYVASAQTFKTSNGGVIYRLDANTLVTLGTTHTDLKNFGMTASPDGSVLYVTNTLDGGVTKVDAKSGKVLQRLLFGLKNDKGNPVGAREIMLHDGLLYIGAIENPAMIWVVDANTLKLKTTIKNAGKWVTGLLYSDVTHRIYAANGNGEILVINPRSHKIEQRWTVGDGKEYLLLNLAEDAANGRLFVTDNSKGKTTLVFDEHSGKLIKRLEVGDSLGIKFNAQRNELYISQRLGGKVLQLDATTYAVKNSWTLPTHPNSLLVSPDGQTLYVTVKQGLNKDRSPQGPDSVVRIKLN</sequence>
<feature type="signal peptide" evidence="1">
    <location>
        <begin position="1"/>
        <end position="26"/>
    </location>
</feature>
<dbReference type="PANTHER" id="PTHR47197">
    <property type="entry name" value="PROTEIN NIRF"/>
    <property type="match status" value="1"/>
</dbReference>
<keyword evidence="3" id="KW-1185">Reference proteome</keyword>
<evidence type="ECO:0000313" key="3">
    <source>
        <dbReference type="Proteomes" id="UP000193104"/>
    </source>
</evidence>
<reference evidence="2 3" key="1">
    <citation type="journal article" date="2017" name="Antonie Van Leeuwenhoek">
        <title>Phylogenomic resolution of the bacterial genus Pantoea and its relationship with Erwinia and Tatumella.</title>
        <authorList>
            <person name="Palmer M."/>
            <person name="Steenkamp E.T."/>
            <person name="Coetzee M.P."/>
            <person name="Chan W.Y."/>
            <person name="van Zyl E."/>
            <person name="De Maayer P."/>
            <person name="Coutinho T.A."/>
            <person name="Blom J."/>
            <person name="Smits T.H."/>
            <person name="Duffy B."/>
            <person name="Venter S.N."/>
        </authorList>
    </citation>
    <scope>NUCLEOTIDE SEQUENCE [LARGE SCALE GENOMIC DNA]</scope>
    <source>
        <strain evidence="2 3">LMG 26277</strain>
    </source>
</reference>
<comment type="caution">
    <text evidence="2">The sequence shown here is derived from an EMBL/GenBank/DDBJ whole genome shotgun (WGS) entry which is preliminary data.</text>
</comment>
<evidence type="ECO:0000256" key="1">
    <source>
        <dbReference type="SAM" id="SignalP"/>
    </source>
</evidence>
<organism evidence="2 3">
    <name type="scientific">Pantoea wallisii</name>
    <dbReference type="NCBI Taxonomy" id="1076551"/>
    <lineage>
        <taxon>Bacteria</taxon>
        <taxon>Pseudomonadati</taxon>
        <taxon>Pseudomonadota</taxon>
        <taxon>Gammaproteobacteria</taxon>
        <taxon>Enterobacterales</taxon>
        <taxon>Erwiniaceae</taxon>
        <taxon>Pantoea</taxon>
    </lineage>
</organism>
<dbReference type="RefSeq" id="WP_128602757.1">
    <property type="nucleotide sequence ID" value="NZ_MLFS01000071.1"/>
</dbReference>
<gene>
    <name evidence="2" type="ORF">HA48_19020</name>
</gene>
<dbReference type="AlphaFoldDB" id="A0A1X1CZ01"/>
<dbReference type="InterPro" id="IPR015943">
    <property type="entry name" value="WD40/YVTN_repeat-like_dom_sf"/>
</dbReference>
<protein>
    <recommendedName>
        <fullName evidence="4">SMP-30/Gluconolactonase/LRE-like region domain-containing protein</fullName>
    </recommendedName>
</protein>
<dbReference type="InterPro" id="IPR051200">
    <property type="entry name" value="Host-pathogen_enzymatic-act"/>
</dbReference>
<dbReference type="OrthoDB" id="7258407at2"/>
<accession>A0A1X1CZ01</accession>
<dbReference type="InterPro" id="IPR011044">
    <property type="entry name" value="Quino_amine_DH_bsu"/>
</dbReference>
<proteinExistence type="predicted"/>
<dbReference type="EMBL" id="MLFS01000071">
    <property type="protein sequence ID" value="ORM69678.1"/>
    <property type="molecule type" value="Genomic_DNA"/>
</dbReference>
<keyword evidence="1" id="KW-0732">Signal</keyword>
<feature type="chain" id="PRO_5012710348" description="SMP-30/Gluconolactonase/LRE-like region domain-containing protein" evidence="1">
    <location>
        <begin position="27"/>
        <end position="364"/>
    </location>
</feature>
<dbReference type="Gene3D" id="2.130.10.10">
    <property type="entry name" value="YVTN repeat-like/Quinoprotein amine dehydrogenase"/>
    <property type="match status" value="1"/>
</dbReference>
<dbReference type="SUPFAM" id="SSF50969">
    <property type="entry name" value="YVTN repeat-like/Quinoprotein amine dehydrogenase"/>
    <property type="match status" value="1"/>
</dbReference>
<name>A0A1X1CZ01_9GAMM</name>
<evidence type="ECO:0000313" key="2">
    <source>
        <dbReference type="EMBL" id="ORM69678.1"/>
    </source>
</evidence>
<evidence type="ECO:0008006" key="4">
    <source>
        <dbReference type="Google" id="ProtNLM"/>
    </source>
</evidence>